<dbReference type="Pfam" id="PF08282">
    <property type="entry name" value="Hydrolase_3"/>
    <property type="match status" value="1"/>
</dbReference>
<dbReference type="SUPFAM" id="SSF56784">
    <property type="entry name" value="HAD-like"/>
    <property type="match status" value="1"/>
</dbReference>
<evidence type="ECO:0000313" key="2">
    <source>
        <dbReference type="Proteomes" id="UP001558534"/>
    </source>
</evidence>
<proteinExistence type="predicted"/>
<dbReference type="GO" id="GO:0016787">
    <property type="term" value="F:hydrolase activity"/>
    <property type="evidence" value="ECO:0007669"/>
    <property type="project" value="UniProtKB-KW"/>
</dbReference>
<dbReference type="InterPro" id="IPR006379">
    <property type="entry name" value="HAD-SF_hydro_IIB"/>
</dbReference>
<accession>A0ABV3W1A2</accession>
<dbReference type="InterPro" id="IPR023214">
    <property type="entry name" value="HAD_sf"/>
</dbReference>
<dbReference type="EMBL" id="JBFRHK010000012">
    <property type="protein sequence ID" value="MEX3746940.1"/>
    <property type="molecule type" value="Genomic_DNA"/>
</dbReference>
<dbReference type="InterPro" id="IPR036412">
    <property type="entry name" value="HAD-like_sf"/>
</dbReference>
<organism evidence="1 2">
    <name type="scientific">Lysinibacillus xylanilyticus</name>
    <dbReference type="NCBI Taxonomy" id="582475"/>
    <lineage>
        <taxon>Bacteria</taxon>
        <taxon>Bacillati</taxon>
        <taxon>Bacillota</taxon>
        <taxon>Bacilli</taxon>
        <taxon>Bacillales</taxon>
        <taxon>Bacillaceae</taxon>
        <taxon>Lysinibacillus</taxon>
    </lineage>
</organism>
<sequence>MKFVFDLDGTICFKGQPLSEGITNALESCIKNGHEIIFASARPIRDLLPVLPETMRKFSMVGGNGAFVARNGETLEVTAFEAEIVKEIQNIISAFQLPYLIDGDWDYAYTGSEAHPIYQNLDPLKLAKKVALQDLKDIVKIVLFPGEHLNEILVELKKLPISLYEHASENIVDMSPNGIDKWNGLMKLGIAEGDFIAFGNDANDASMFVKAKDSVCVGEHKVRELASLQVPSDETAVIDMLDALSEKYK</sequence>
<dbReference type="PANTHER" id="PTHR10000:SF53">
    <property type="entry name" value="5-AMINO-6-(5-PHOSPHO-D-RIBITYLAMINO)URACIL PHOSPHATASE YBJI-RELATED"/>
    <property type="match status" value="1"/>
</dbReference>
<keyword evidence="1" id="KW-0378">Hydrolase</keyword>
<reference evidence="1 2" key="1">
    <citation type="submission" date="2024-07" db="EMBL/GenBank/DDBJ databases">
        <title>Characterization of a bacterium isolated from hydrolysated instant sea cucumber by whole-genome sequencing and metabolomics.</title>
        <authorList>
            <person name="Luo X."/>
            <person name="Zhang Z."/>
            <person name="Zheng Z."/>
            <person name="Zhang W."/>
            <person name="Ming T."/>
            <person name="Jiao L."/>
            <person name="Su X."/>
            <person name="Kong F."/>
            <person name="Xu J."/>
        </authorList>
    </citation>
    <scope>NUCLEOTIDE SEQUENCE [LARGE SCALE GENOMIC DNA]</scope>
    <source>
        <strain evidence="1 2">XL-2024</strain>
    </source>
</reference>
<name>A0ABV3W1A2_9BACI</name>
<dbReference type="PANTHER" id="PTHR10000">
    <property type="entry name" value="PHOSPHOSERINE PHOSPHATASE"/>
    <property type="match status" value="1"/>
</dbReference>
<dbReference type="NCBIfam" id="TIGR01484">
    <property type="entry name" value="HAD-SF-IIB"/>
    <property type="match status" value="1"/>
</dbReference>
<dbReference type="Gene3D" id="3.40.50.1000">
    <property type="entry name" value="HAD superfamily/HAD-like"/>
    <property type="match status" value="1"/>
</dbReference>
<protein>
    <submittedName>
        <fullName evidence="1">HAD-IIB family hydrolase</fullName>
    </submittedName>
</protein>
<dbReference type="RefSeq" id="WP_368637520.1">
    <property type="nucleotide sequence ID" value="NZ_JBFRHK010000012.1"/>
</dbReference>
<gene>
    <name evidence="1" type="ORF">AB1300_17605</name>
</gene>
<comment type="caution">
    <text evidence="1">The sequence shown here is derived from an EMBL/GenBank/DDBJ whole genome shotgun (WGS) entry which is preliminary data.</text>
</comment>
<keyword evidence="2" id="KW-1185">Reference proteome</keyword>
<dbReference type="Gene3D" id="3.30.1240.10">
    <property type="match status" value="1"/>
</dbReference>
<evidence type="ECO:0000313" key="1">
    <source>
        <dbReference type="EMBL" id="MEX3746940.1"/>
    </source>
</evidence>
<dbReference type="Proteomes" id="UP001558534">
    <property type="component" value="Unassembled WGS sequence"/>
</dbReference>